<sequence>MSIGSRRLAARMGLSPARTHRIAVQRDLAVPMHDGVPLLADRYYPRDLDSAPVIILTSPDDHRRGHGLMARLIAERDHQVLVRSTRRVGRDEDGNLVAPVGVDDHEATVDWLRQQSWCNGTVSTLSPGVLGLG</sequence>
<dbReference type="EMBL" id="VUOB01000028">
    <property type="protein sequence ID" value="KAA2261470.1"/>
    <property type="molecule type" value="Genomic_DNA"/>
</dbReference>
<dbReference type="Pfam" id="PF02129">
    <property type="entry name" value="Peptidase_S15"/>
    <property type="match status" value="1"/>
</dbReference>
<dbReference type="InterPro" id="IPR000383">
    <property type="entry name" value="Xaa-Pro-like_dom"/>
</dbReference>
<reference evidence="2 3" key="1">
    <citation type="submission" date="2019-09" db="EMBL/GenBank/DDBJ databases">
        <title>Goodfellowia gen. nov., a new genus of the Pseudonocardineae related to Actinoalloteichus, containing Goodfellowia coeruleoviolacea gen. nov., comb. nov. gen. nov., comb. nov.</title>
        <authorList>
            <person name="Labeda D."/>
        </authorList>
    </citation>
    <scope>NUCLEOTIDE SEQUENCE [LARGE SCALE GENOMIC DNA]</scope>
    <source>
        <strain evidence="2 3">AN110305</strain>
    </source>
</reference>
<evidence type="ECO:0000313" key="2">
    <source>
        <dbReference type="EMBL" id="KAA2261470.1"/>
    </source>
</evidence>
<dbReference type="OrthoDB" id="5240615at2"/>
<dbReference type="InterPro" id="IPR029058">
    <property type="entry name" value="AB_hydrolase_fold"/>
</dbReference>
<name>A0A5B2XEY2_9PSEU</name>
<gene>
    <name evidence="2" type="ORF">F0L68_16945</name>
</gene>
<organism evidence="2 3">
    <name type="scientific">Solihabitans fulvus</name>
    <dbReference type="NCBI Taxonomy" id="1892852"/>
    <lineage>
        <taxon>Bacteria</taxon>
        <taxon>Bacillati</taxon>
        <taxon>Actinomycetota</taxon>
        <taxon>Actinomycetes</taxon>
        <taxon>Pseudonocardiales</taxon>
        <taxon>Pseudonocardiaceae</taxon>
        <taxon>Solihabitans</taxon>
    </lineage>
</organism>
<dbReference type="GO" id="GO:0016787">
    <property type="term" value="F:hydrolase activity"/>
    <property type="evidence" value="ECO:0007669"/>
    <property type="project" value="InterPro"/>
</dbReference>
<reference evidence="2 3" key="2">
    <citation type="submission" date="2019-09" db="EMBL/GenBank/DDBJ databases">
        <authorList>
            <person name="Jin C."/>
        </authorList>
    </citation>
    <scope>NUCLEOTIDE SEQUENCE [LARGE SCALE GENOMIC DNA]</scope>
    <source>
        <strain evidence="2 3">AN110305</strain>
    </source>
</reference>
<accession>A0A5B2XEY2</accession>
<dbReference type="AlphaFoldDB" id="A0A5B2XEY2"/>
<proteinExistence type="predicted"/>
<keyword evidence="3" id="KW-1185">Reference proteome</keyword>
<dbReference type="Proteomes" id="UP000323454">
    <property type="component" value="Unassembled WGS sequence"/>
</dbReference>
<protein>
    <recommendedName>
        <fullName evidence="1">Xaa-Pro dipeptidyl-peptidase-like domain-containing protein</fullName>
    </recommendedName>
</protein>
<evidence type="ECO:0000313" key="3">
    <source>
        <dbReference type="Proteomes" id="UP000323454"/>
    </source>
</evidence>
<feature type="domain" description="Xaa-Pro dipeptidyl-peptidase-like" evidence="1">
    <location>
        <begin position="34"/>
        <end position="124"/>
    </location>
</feature>
<dbReference type="RefSeq" id="WP_149850547.1">
    <property type="nucleotide sequence ID" value="NZ_VUOB01000028.1"/>
</dbReference>
<evidence type="ECO:0000259" key="1">
    <source>
        <dbReference type="Pfam" id="PF02129"/>
    </source>
</evidence>
<dbReference type="Gene3D" id="3.40.50.1820">
    <property type="entry name" value="alpha/beta hydrolase"/>
    <property type="match status" value="1"/>
</dbReference>
<comment type="caution">
    <text evidence="2">The sequence shown here is derived from an EMBL/GenBank/DDBJ whole genome shotgun (WGS) entry which is preliminary data.</text>
</comment>
<dbReference type="SUPFAM" id="SSF53474">
    <property type="entry name" value="alpha/beta-Hydrolases"/>
    <property type="match status" value="1"/>
</dbReference>